<feature type="compositionally biased region" description="Polar residues" evidence="1">
    <location>
        <begin position="74"/>
        <end position="91"/>
    </location>
</feature>
<proteinExistence type="predicted"/>
<evidence type="ECO:0000313" key="2">
    <source>
        <dbReference type="EMBL" id="AJG73706.1"/>
    </source>
</evidence>
<dbReference type="Proteomes" id="UP000501107">
    <property type="component" value="Plasmid unnamed2"/>
</dbReference>
<accession>A0A0B5NIA8</accession>
<sequence>MARKNQKNDKAPHQDAVTVILKKQGITYEDWSQKIVSDKCVSLLQGGEPEWRNKMLEDAAMVEIAAFIVKQENNRQSQSGSHSNSDTQSRA</sequence>
<dbReference type="RefSeq" id="WP_000101594.1">
    <property type="nucleotide sequence ID" value="NZ_CP009333.1"/>
</dbReference>
<name>A0A0B5NIA8_BACTU</name>
<geneLocation type="plasmid" evidence="3 5">
    <name>unnamed2</name>
</geneLocation>
<dbReference type="Proteomes" id="UP000031876">
    <property type="component" value="Plasmid 4"/>
</dbReference>
<gene>
    <name evidence="2" type="ORF">BF38_6263</name>
    <name evidence="3" type="ORF">FOC89_00680</name>
</gene>
<organism evidence="3 5">
    <name type="scientific">Bacillus thuringiensis</name>
    <dbReference type="NCBI Taxonomy" id="1428"/>
    <lineage>
        <taxon>Bacteria</taxon>
        <taxon>Bacillati</taxon>
        <taxon>Bacillota</taxon>
        <taxon>Bacilli</taxon>
        <taxon>Bacillales</taxon>
        <taxon>Bacillaceae</taxon>
        <taxon>Bacillus</taxon>
        <taxon>Bacillus cereus group</taxon>
    </lineage>
</organism>
<feature type="region of interest" description="Disordered" evidence="1">
    <location>
        <begin position="72"/>
        <end position="91"/>
    </location>
</feature>
<evidence type="ECO:0000313" key="3">
    <source>
        <dbReference type="EMBL" id="QKH22534.1"/>
    </source>
</evidence>
<dbReference type="EMBL" id="CP009333">
    <property type="protein sequence ID" value="AJG73706.1"/>
    <property type="molecule type" value="Genomic_DNA"/>
</dbReference>
<evidence type="ECO:0000256" key="1">
    <source>
        <dbReference type="SAM" id="MobiDB-lite"/>
    </source>
</evidence>
<protein>
    <submittedName>
        <fullName evidence="3">Uncharacterized protein</fullName>
    </submittedName>
</protein>
<reference evidence="2 4" key="1">
    <citation type="journal article" date="2015" name="Genome Announc.">
        <title>Complete genome sequences for 35 biothreat assay-relevant bacillus species.</title>
        <authorList>
            <person name="Johnson S.L."/>
            <person name="Daligault H.E."/>
            <person name="Davenport K.W."/>
            <person name="Jaissle J."/>
            <person name="Frey K.G."/>
            <person name="Ladner J.T."/>
            <person name="Broomall S.M."/>
            <person name="Bishop-Lilly K.A."/>
            <person name="Bruce D.C."/>
            <person name="Gibbons H.S."/>
            <person name="Coyne S.R."/>
            <person name="Lo C.C."/>
            <person name="Meincke L."/>
            <person name="Munk A.C."/>
            <person name="Koroleva G.I."/>
            <person name="Rosenzweig C.N."/>
            <person name="Palacios G.F."/>
            <person name="Redden C.L."/>
            <person name="Minogue T.D."/>
            <person name="Chain P.S."/>
        </authorList>
    </citation>
    <scope>NUCLEOTIDE SEQUENCE [LARGE SCALE GENOMIC DNA]</scope>
    <source>
        <strain evidence="2 4">HD1011</strain>
        <plasmid evidence="2 4">4</plasmid>
    </source>
</reference>
<evidence type="ECO:0000313" key="4">
    <source>
        <dbReference type="Proteomes" id="UP000031876"/>
    </source>
</evidence>
<dbReference type="KEGG" id="btw:BF38_6263"/>
<dbReference type="EMBL" id="CP053978">
    <property type="protein sequence ID" value="QKH22534.1"/>
    <property type="molecule type" value="Genomic_DNA"/>
</dbReference>
<dbReference type="AlphaFoldDB" id="A0A0B5NIA8"/>
<evidence type="ECO:0000313" key="5">
    <source>
        <dbReference type="Proteomes" id="UP000501107"/>
    </source>
</evidence>
<reference evidence="3 5" key="2">
    <citation type="submission" date="2020-05" db="EMBL/GenBank/DDBJ databases">
        <title>FDA dAtabase for Regulatory Grade micrObial Sequences (FDA-ARGOS): Supporting development and validation of Infectious Disease Dx tests.</title>
        <authorList>
            <person name="Nelson B."/>
            <person name="Plummer A."/>
            <person name="Tallon L."/>
            <person name="Sadzewicz L."/>
            <person name="Zhao X."/>
            <person name="Vavikolanu K."/>
            <person name="Mehta A."/>
            <person name="Aluvathingal J."/>
            <person name="Nadendla S."/>
            <person name="Myers T."/>
            <person name="Yan Y."/>
            <person name="Sichtig H."/>
        </authorList>
    </citation>
    <scope>NUCLEOTIDE SEQUENCE [LARGE SCALE GENOMIC DNA]</scope>
    <source>
        <strain evidence="3 5">FDAARGOS_795</strain>
        <plasmid evidence="3 5">unnamed2</plasmid>
    </source>
</reference>
<geneLocation type="plasmid" evidence="2 4">
    <name>4</name>
</geneLocation>
<keyword evidence="3" id="KW-0614">Plasmid</keyword>